<dbReference type="STRING" id="290397.Adeh_1779"/>
<dbReference type="Gene3D" id="3.40.190.10">
    <property type="entry name" value="Periplasmic binding protein-like II"/>
    <property type="match status" value="2"/>
</dbReference>
<dbReference type="InterPro" id="IPR002912">
    <property type="entry name" value="ACT_dom"/>
</dbReference>
<proteinExistence type="predicted"/>
<dbReference type="KEGG" id="ade:Adeh_1779"/>
<comment type="catalytic activity">
    <reaction evidence="9 10">
        <text>prephenate + H(+) = 3-phenylpyruvate + CO2 + H2O</text>
        <dbReference type="Rhea" id="RHEA:21648"/>
        <dbReference type="ChEBI" id="CHEBI:15377"/>
        <dbReference type="ChEBI" id="CHEBI:15378"/>
        <dbReference type="ChEBI" id="CHEBI:16526"/>
        <dbReference type="ChEBI" id="CHEBI:18005"/>
        <dbReference type="ChEBI" id="CHEBI:29934"/>
        <dbReference type="EC" id="4.2.1.51"/>
    </reaction>
</comment>
<evidence type="ECO:0000256" key="9">
    <source>
        <dbReference type="ARBA" id="ARBA00047848"/>
    </source>
</evidence>
<evidence type="ECO:0000256" key="8">
    <source>
        <dbReference type="ARBA" id="ARBA00023239"/>
    </source>
</evidence>
<evidence type="ECO:0000256" key="7">
    <source>
        <dbReference type="ARBA" id="ARBA00023222"/>
    </source>
</evidence>
<dbReference type="CDD" id="cd04905">
    <property type="entry name" value="ACT_CM-PDT"/>
    <property type="match status" value="1"/>
</dbReference>
<dbReference type="FunFam" id="3.40.190.10:FF:000034">
    <property type="entry name" value="Chorismate mutase/prephenate dehydratase"/>
    <property type="match status" value="1"/>
</dbReference>
<dbReference type="Gene3D" id="3.30.70.260">
    <property type="match status" value="1"/>
</dbReference>
<dbReference type="Pfam" id="PF01842">
    <property type="entry name" value="ACT"/>
    <property type="match status" value="1"/>
</dbReference>
<feature type="domain" description="Prephenate dehydratase" evidence="11">
    <location>
        <begin position="2"/>
        <end position="181"/>
    </location>
</feature>
<keyword evidence="7 10" id="KW-0584">Phenylalanine biosynthesis</keyword>
<dbReference type="InterPro" id="IPR001086">
    <property type="entry name" value="Preph_deHydtase"/>
</dbReference>
<evidence type="ECO:0000256" key="1">
    <source>
        <dbReference type="ARBA" id="ARBA00000824"/>
    </source>
</evidence>
<dbReference type="InterPro" id="IPR045865">
    <property type="entry name" value="ACT-like_dom_sf"/>
</dbReference>
<dbReference type="EC" id="4.2.1.51" evidence="10"/>
<dbReference type="PANTHER" id="PTHR21022:SF19">
    <property type="entry name" value="PREPHENATE DEHYDRATASE-RELATED"/>
    <property type="match status" value="1"/>
</dbReference>
<evidence type="ECO:0000256" key="4">
    <source>
        <dbReference type="ARBA" id="ARBA00004817"/>
    </source>
</evidence>
<dbReference type="AlphaFoldDB" id="Q2IIS0"/>
<dbReference type="OrthoDB" id="9802281at2"/>
<dbReference type="eggNOG" id="COG0077">
    <property type="taxonomic scope" value="Bacteria"/>
</dbReference>
<dbReference type="Pfam" id="PF00800">
    <property type="entry name" value="PDT"/>
    <property type="match status" value="1"/>
</dbReference>
<gene>
    <name evidence="10" type="primary">pheA</name>
    <name evidence="13" type="ordered locus">Adeh_1779</name>
</gene>
<comment type="function">
    <text evidence="2">Catalyzes the Claisen rearrangement of chorismate to prephenate and the decarboxylation/dehydration of prephenate to phenylpyruvate.</text>
</comment>
<protein>
    <recommendedName>
        <fullName evidence="10">Prephenate dehydratase</fullName>
        <shortName evidence="10">PDT</shortName>
        <ecNumber evidence="10">4.2.1.51</ecNumber>
    </recommendedName>
</protein>
<name>Q2IIS0_ANADE</name>
<evidence type="ECO:0000256" key="3">
    <source>
        <dbReference type="ARBA" id="ARBA00004741"/>
    </source>
</evidence>
<dbReference type="InterPro" id="IPR018528">
    <property type="entry name" value="Preph_deHydtase_CS"/>
</dbReference>
<evidence type="ECO:0000259" key="12">
    <source>
        <dbReference type="PROSITE" id="PS51671"/>
    </source>
</evidence>
<dbReference type="PANTHER" id="PTHR21022">
    <property type="entry name" value="PREPHENATE DEHYDRATASE P PROTEIN"/>
    <property type="match status" value="1"/>
</dbReference>
<dbReference type="PROSITE" id="PS00858">
    <property type="entry name" value="PREPHENATE_DEHYDR_2"/>
    <property type="match status" value="1"/>
</dbReference>
<dbReference type="PROSITE" id="PS51671">
    <property type="entry name" value="ACT"/>
    <property type="match status" value="1"/>
</dbReference>
<dbReference type="EMBL" id="CP000251">
    <property type="protein sequence ID" value="ABC81552.1"/>
    <property type="molecule type" value="Genomic_DNA"/>
</dbReference>
<dbReference type="SUPFAM" id="SSF53850">
    <property type="entry name" value="Periplasmic binding protein-like II"/>
    <property type="match status" value="1"/>
</dbReference>
<reference evidence="13 14" key="1">
    <citation type="submission" date="2006-01" db="EMBL/GenBank/DDBJ databases">
        <title>Complete sequence of Anaeromyxobacter dehalogenans 2CP-C.</title>
        <authorList>
            <consortium name="US DOE Joint Genome Institute"/>
            <person name="Copeland A."/>
            <person name="Lucas S."/>
            <person name="Lapidus A."/>
            <person name="Barry K."/>
            <person name="Detter J.C."/>
            <person name="Glavina T."/>
            <person name="Hammon N."/>
            <person name="Israni S."/>
            <person name="Pitluck S."/>
            <person name="Brettin T."/>
            <person name="Bruce D."/>
            <person name="Han C."/>
            <person name="Tapia R."/>
            <person name="Gilna P."/>
            <person name="Kiss H."/>
            <person name="Schmutz J."/>
            <person name="Larimer F."/>
            <person name="Land M."/>
            <person name="Kyrpides N."/>
            <person name="Anderson I."/>
            <person name="Sanford R.A."/>
            <person name="Ritalahti K.M."/>
            <person name="Thomas H.S."/>
            <person name="Kirby J.R."/>
            <person name="Zhulin I.B."/>
            <person name="Loeffler F.E."/>
            <person name="Richardson P."/>
        </authorList>
    </citation>
    <scope>NUCLEOTIDE SEQUENCE [LARGE SCALE GENOMIC DNA]</scope>
    <source>
        <strain evidence="13 14">2CP-C</strain>
    </source>
</reference>
<evidence type="ECO:0000259" key="11">
    <source>
        <dbReference type="PROSITE" id="PS51171"/>
    </source>
</evidence>
<dbReference type="RefSeq" id="WP_011420835.1">
    <property type="nucleotide sequence ID" value="NC_007760.1"/>
</dbReference>
<dbReference type="GO" id="GO:0005737">
    <property type="term" value="C:cytoplasm"/>
    <property type="evidence" value="ECO:0007669"/>
    <property type="project" value="TreeGrafter"/>
</dbReference>
<sequence length="277" mass="29998">MRVGYLGPPGTFSEEAVSRCEPVRGAEAVPFPTFADAHEALLRGELDAALLPIENSIEGAVSAVLDLLVHRPGARIRAELLLQVRQHLLARPGTRLEQVRRVLSHPQPLGQCARFLRTRLPAASLEPALSTAEAARKVAAGEPDAAALGPRRAAERYGLEVLAENVQDSDENVTRFVLLAREDAPPTGADRTSIAFTLDRDRPGGLYEVMGEFARRGINLSKIESRPTKQAMGHYVFYLDFEGHRADPAGASALEGVRAQVHELHLLGSYPRTGAPV</sequence>
<dbReference type="NCBIfam" id="NF008865">
    <property type="entry name" value="PRK11898.1"/>
    <property type="match status" value="1"/>
</dbReference>
<dbReference type="UniPathway" id="UPA00121">
    <property type="reaction ID" value="UER00345"/>
</dbReference>
<dbReference type="PROSITE" id="PS51171">
    <property type="entry name" value="PREPHENATE_DEHYDR_3"/>
    <property type="match status" value="1"/>
</dbReference>
<keyword evidence="5 10" id="KW-0028">Amino-acid biosynthesis</keyword>
<evidence type="ECO:0000313" key="13">
    <source>
        <dbReference type="EMBL" id="ABC81552.1"/>
    </source>
</evidence>
<evidence type="ECO:0000313" key="14">
    <source>
        <dbReference type="Proteomes" id="UP000001935"/>
    </source>
</evidence>
<dbReference type="FunFam" id="3.30.70.260:FF:000012">
    <property type="entry name" value="Prephenate dehydratase"/>
    <property type="match status" value="1"/>
</dbReference>
<comment type="catalytic activity">
    <reaction evidence="1">
        <text>chorismate = prephenate</text>
        <dbReference type="Rhea" id="RHEA:13897"/>
        <dbReference type="ChEBI" id="CHEBI:29748"/>
        <dbReference type="ChEBI" id="CHEBI:29934"/>
        <dbReference type="EC" id="5.4.99.5"/>
    </reaction>
</comment>
<dbReference type="GO" id="GO:0009094">
    <property type="term" value="P:L-phenylalanine biosynthetic process"/>
    <property type="evidence" value="ECO:0007669"/>
    <property type="project" value="UniProtKB-UniPathway"/>
</dbReference>
<organism evidence="13 14">
    <name type="scientific">Anaeromyxobacter dehalogenans (strain 2CP-C)</name>
    <dbReference type="NCBI Taxonomy" id="290397"/>
    <lineage>
        <taxon>Bacteria</taxon>
        <taxon>Pseudomonadati</taxon>
        <taxon>Myxococcota</taxon>
        <taxon>Myxococcia</taxon>
        <taxon>Myxococcales</taxon>
        <taxon>Cystobacterineae</taxon>
        <taxon>Anaeromyxobacteraceae</taxon>
        <taxon>Anaeromyxobacter</taxon>
    </lineage>
</organism>
<dbReference type="PROSITE" id="PS00857">
    <property type="entry name" value="PREPHENATE_DEHYDR_1"/>
    <property type="match status" value="1"/>
</dbReference>
<accession>Q2IIS0</accession>
<comment type="pathway">
    <text evidence="4">Metabolic intermediate biosynthesis; prephenate biosynthesis; prephenate from chorismate: step 1/1.</text>
</comment>
<comment type="pathway">
    <text evidence="3 10">Amino-acid biosynthesis; L-phenylalanine biosynthesis; phenylpyruvate from prephenate: step 1/1.</text>
</comment>
<evidence type="ECO:0000256" key="10">
    <source>
        <dbReference type="RuleBase" id="RU361254"/>
    </source>
</evidence>
<keyword evidence="8 10" id="KW-0456">Lyase</keyword>
<evidence type="ECO:0000256" key="2">
    <source>
        <dbReference type="ARBA" id="ARBA00002364"/>
    </source>
</evidence>
<dbReference type="CDD" id="cd13633">
    <property type="entry name" value="PBP2_Sa-PDT_like"/>
    <property type="match status" value="1"/>
</dbReference>
<dbReference type="SUPFAM" id="SSF55021">
    <property type="entry name" value="ACT-like"/>
    <property type="match status" value="1"/>
</dbReference>
<evidence type="ECO:0000256" key="6">
    <source>
        <dbReference type="ARBA" id="ARBA00023141"/>
    </source>
</evidence>
<dbReference type="Proteomes" id="UP000001935">
    <property type="component" value="Chromosome"/>
</dbReference>
<evidence type="ECO:0000256" key="5">
    <source>
        <dbReference type="ARBA" id="ARBA00022605"/>
    </source>
</evidence>
<feature type="domain" description="ACT" evidence="12">
    <location>
        <begin position="194"/>
        <end position="271"/>
    </location>
</feature>
<dbReference type="GO" id="GO:0004664">
    <property type="term" value="F:prephenate dehydratase activity"/>
    <property type="evidence" value="ECO:0007669"/>
    <property type="project" value="UniProtKB-UniRule"/>
</dbReference>
<keyword evidence="6 10" id="KW-0057">Aromatic amino acid biosynthesis</keyword>
<dbReference type="GO" id="GO:0004106">
    <property type="term" value="F:chorismate mutase activity"/>
    <property type="evidence" value="ECO:0007669"/>
    <property type="project" value="UniProtKB-EC"/>
</dbReference>
<dbReference type="HOGENOM" id="CLU_035008_0_2_7"/>